<accession>A0AA36G584</accession>
<reference evidence="5" key="1">
    <citation type="submission" date="2023-06" db="EMBL/GenBank/DDBJ databases">
        <authorList>
            <person name="Delattre M."/>
        </authorList>
    </citation>
    <scope>NUCLEOTIDE SEQUENCE</scope>
    <source>
        <strain evidence="5">AF72</strain>
    </source>
</reference>
<dbReference type="SUPFAM" id="SSF54695">
    <property type="entry name" value="POZ domain"/>
    <property type="match status" value="1"/>
</dbReference>
<gene>
    <name evidence="5" type="ORF">MSPICULIGERA_LOCUS11690</name>
</gene>
<proteinExistence type="predicted"/>
<dbReference type="InterPro" id="IPR006652">
    <property type="entry name" value="Kelch_1"/>
</dbReference>
<keyword evidence="6" id="KW-1185">Reference proteome</keyword>
<evidence type="ECO:0000256" key="3">
    <source>
        <dbReference type="SAM" id="MobiDB-lite"/>
    </source>
</evidence>
<dbReference type="AlphaFoldDB" id="A0AA36G584"/>
<dbReference type="InterPro" id="IPR011333">
    <property type="entry name" value="SKP1/BTB/POZ_sf"/>
</dbReference>
<keyword evidence="2" id="KW-0677">Repeat</keyword>
<evidence type="ECO:0000313" key="5">
    <source>
        <dbReference type="EMBL" id="CAJ0573329.1"/>
    </source>
</evidence>
<dbReference type="PANTHER" id="PTHR45632:SF26">
    <property type="entry name" value="BTB DOMAIN-CONTAINING PROTEIN"/>
    <property type="match status" value="1"/>
</dbReference>
<dbReference type="SMART" id="SM00612">
    <property type="entry name" value="Kelch"/>
    <property type="match status" value="6"/>
</dbReference>
<dbReference type="PRINTS" id="PR00501">
    <property type="entry name" value="KELCHREPEAT"/>
</dbReference>
<dbReference type="InterPro" id="IPR000210">
    <property type="entry name" value="BTB/POZ_dom"/>
</dbReference>
<feature type="non-terminal residue" evidence="5">
    <location>
        <position position="570"/>
    </location>
</feature>
<dbReference type="Pfam" id="PF00651">
    <property type="entry name" value="BTB"/>
    <property type="match status" value="1"/>
</dbReference>
<dbReference type="Pfam" id="PF01344">
    <property type="entry name" value="Kelch_1"/>
    <property type="match status" value="2"/>
</dbReference>
<dbReference type="EMBL" id="CATQJA010002617">
    <property type="protein sequence ID" value="CAJ0573329.1"/>
    <property type="molecule type" value="Genomic_DNA"/>
</dbReference>
<evidence type="ECO:0000256" key="1">
    <source>
        <dbReference type="ARBA" id="ARBA00022441"/>
    </source>
</evidence>
<evidence type="ECO:0000256" key="2">
    <source>
        <dbReference type="ARBA" id="ARBA00022737"/>
    </source>
</evidence>
<evidence type="ECO:0000259" key="4">
    <source>
        <dbReference type="Pfam" id="PF00651"/>
    </source>
</evidence>
<dbReference type="PANTHER" id="PTHR45632">
    <property type="entry name" value="LD33804P"/>
    <property type="match status" value="1"/>
</dbReference>
<comment type="caution">
    <text evidence="5">The sequence shown here is derived from an EMBL/GenBank/DDBJ whole genome shotgun (WGS) entry which is preliminary data.</text>
</comment>
<keyword evidence="1" id="KW-0880">Kelch repeat</keyword>
<name>A0AA36G584_9BILA</name>
<dbReference type="InterPro" id="IPR015915">
    <property type="entry name" value="Kelch-typ_b-propeller"/>
</dbReference>
<protein>
    <recommendedName>
        <fullName evidence="4">BTB domain-containing protein</fullName>
    </recommendedName>
</protein>
<organism evidence="5 6">
    <name type="scientific">Mesorhabditis spiculigera</name>
    <dbReference type="NCBI Taxonomy" id="96644"/>
    <lineage>
        <taxon>Eukaryota</taxon>
        <taxon>Metazoa</taxon>
        <taxon>Ecdysozoa</taxon>
        <taxon>Nematoda</taxon>
        <taxon>Chromadorea</taxon>
        <taxon>Rhabditida</taxon>
        <taxon>Rhabditina</taxon>
        <taxon>Rhabditomorpha</taxon>
        <taxon>Rhabditoidea</taxon>
        <taxon>Rhabditidae</taxon>
        <taxon>Mesorhabditinae</taxon>
        <taxon>Mesorhabditis</taxon>
    </lineage>
</organism>
<sequence>MSEWRLRDGANPDPGGERMDVDFHVDPDLPEFRSYGALTYQHVEYLQVATSDGRIIPLPKDELAECSMFFRTVLQGDWAEKEEQIVTLTTVTAEALSNCIQLCEQMHAGDAQLDDMSLRTSCKLLETATYLSMDELVERLSELIIRQVSTESIIAVYRYIESRNVPLARRIWTMILKEFPTLVFTKEYTKLSRPEMQRLLLEPQLNIAPTEETNVVDGWIKAQDAAEGHAFRDFSLENMRQRAEDASESLVFMPRVPRSVLLSLGGWASAGPTNMIETWNERSKQWIPAPVRFFERHRAYHAMVLVDKQIYVMGGFDGADYFPHTRAFNLDTLEWDSLAAMHEHRCYVSAVNYGDGRVFVAGGFNGSTRLRSAEVFDIEANQWSRVASMHRARSDSSVARVGSEGRVMCVGGFDGAQIHDTVELYDPQQDTWQELPRRMNSMRTGVGAVSIGENVVAVMGGYNGTNRLRTFEFYDAREGLWHRGPDMNTTRSNFAVQEFGDRVDEPGLVVCGGFDGNRTTNKCERYDFAAGRWSELPPMTLAKSALRVVQLRDHPLIETLVQYDERMSIS</sequence>
<dbReference type="Proteomes" id="UP001177023">
    <property type="component" value="Unassembled WGS sequence"/>
</dbReference>
<dbReference type="Pfam" id="PF24681">
    <property type="entry name" value="Kelch_KLHDC2_KLHL20_DRC7"/>
    <property type="match status" value="1"/>
</dbReference>
<dbReference type="Gene3D" id="2.120.10.80">
    <property type="entry name" value="Kelch-type beta propeller"/>
    <property type="match status" value="2"/>
</dbReference>
<feature type="domain" description="BTB" evidence="4">
    <location>
        <begin position="53"/>
        <end position="146"/>
    </location>
</feature>
<dbReference type="Gene3D" id="3.30.710.10">
    <property type="entry name" value="Potassium Channel Kv1.1, Chain A"/>
    <property type="match status" value="1"/>
</dbReference>
<evidence type="ECO:0000313" key="6">
    <source>
        <dbReference type="Proteomes" id="UP001177023"/>
    </source>
</evidence>
<feature type="region of interest" description="Disordered" evidence="3">
    <location>
        <begin position="1"/>
        <end position="20"/>
    </location>
</feature>
<dbReference type="SUPFAM" id="SSF117281">
    <property type="entry name" value="Kelch motif"/>
    <property type="match status" value="1"/>
</dbReference>